<accession>A0A5S5DN07</accession>
<keyword evidence="2" id="KW-1185">Reference proteome</keyword>
<sequence>MKKYPQTEMKTPRQASEQDFWRQGIRIVTLSVARCAATNVCWKGN</sequence>
<dbReference type="AlphaFoldDB" id="A0A5S5DN07"/>
<comment type="caution">
    <text evidence="1">The sequence shown here is derived from an EMBL/GenBank/DDBJ whole genome shotgun (WGS) entry which is preliminary data.</text>
</comment>
<evidence type="ECO:0000313" key="1">
    <source>
        <dbReference type="EMBL" id="TYP97251.1"/>
    </source>
</evidence>
<evidence type="ECO:0000313" key="2">
    <source>
        <dbReference type="Proteomes" id="UP000325105"/>
    </source>
</evidence>
<reference evidence="1 2" key="1">
    <citation type="submission" date="2019-07" db="EMBL/GenBank/DDBJ databases">
        <title>Genomic Encyclopedia of Archaeal and Bacterial Type Strains, Phase II (KMG-II): from individual species to whole genera.</title>
        <authorList>
            <person name="Goeker M."/>
        </authorList>
    </citation>
    <scope>NUCLEOTIDE SEQUENCE [LARGE SCALE GENOMIC DNA]</scope>
    <source>
        <strain evidence="1 2">DSM 18850</strain>
    </source>
</reference>
<proteinExistence type="predicted"/>
<dbReference type="Proteomes" id="UP000325105">
    <property type="component" value="Unassembled WGS sequence"/>
</dbReference>
<gene>
    <name evidence="1" type="ORF">BC792_103178</name>
</gene>
<dbReference type="RefSeq" id="WP_170249943.1">
    <property type="nucleotide sequence ID" value="NZ_VNHX01000003.1"/>
</dbReference>
<name>A0A5S5DN07_9SPHI</name>
<protein>
    <submittedName>
        <fullName evidence="1">Uncharacterized protein</fullName>
    </submittedName>
</protein>
<organism evidence="1 2">
    <name type="scientific">Sphingobacterium allocomposti</name>
    <dbReference type="NCBI Taxonomy" id="415956"/>
    <lineage>
        <taxon>Bacteria</taxon>
        <taxon>Pseudomonadati</taxon>
        <taxon>Bacteroidota</taxon>
        <taxon>Sphingobacteriia</taxon>
        <taxon>Sphingobacteriales</taxon>
        <taxon>Sphingobacteriaceae</taxon>
        <taxon>Sphingobacterium</taxon>
    </lineage>
</organism>
<dbReference type="EMBL" id="VNHX01000003">
    <property type="protein sequence ID" value="TYP97251.1"/>
    <property type="molecule type" value="Genomic_DNA"/>
</dbReference>